<accession>A0ACC0PIH2</accession>
<organism evidence="1 2">
    <name type="scientific">Rhododendron molle</name>
    <name type="common">Chinese azalea</name>
    <name type="synonym">Azalea mollis</name>
    <dbReference type="NCBI Taxonomy" id="49168"/>
    <lineage>
        <taxon>Eukaryota</taxon>
        <taxon>Viridiplantae</taxon>
        <taxon>Streptophyta</taxon>
        <taxon>Embryophyta</taxon>
        <taxon>Tracheophyta</taxon>
        <taxon>Spermatophyta</taxon>
        <taxon>Magnoliopsida</taxon>
        <taxon>eudicotyledons</taxon>
        <taxon>Gunneridae</taxon>
        <taxon>Pentapetalae</taxon>
        <taxon>asterids</taxon>
        <taxon>Ericales</taxon>
        <taxon>Ericaceae</taxon>
        <taxon>Ericoideae</taxon>
        <taxon>Rhodoreae</taxon>
        <taxon>Rhododendron</taxon>
    </lineage>
</organism>
<evidence type="ECO:0000313" key="2">
    <source>
        <dbReference type="Proteomes" id="UP001062846"/>
    </source>
</evidence>
<gene>
    <name evidence="1" type="ORF">RHMOL_Rhmol03G0265600</name>
</gene>
<name>A0ACC0PIH2_RHOML</name>
<reference evidence="1" key="1">
    <citation type="submission" date="2022-02" db="EMBL/GenBank/DDBJ databases">
        <title>Plant Genome Project.</title>
        <authorList>
            <person name="Zhang R.-G."/>
        </authorList>
    </citation>
    <scope>NUCLEOTIDE SEQUENCE</scope>
    <source>
        <strain evidence="1">AT1</strain>
    </source>
</reference>
<comment type="caution">
    <text evidence="1">The sequence shown here is derived from an EMBL/GenBank/DDBJ whole genome shotgun (WGS) entry which is preliminary data.</text>
</comment>
<keyword evidence="2" id="KW-1185">Reference proteome</keyword>
<dbReference type="Proteomes" id="UP001062846">
    <property type="component" value="Chromosome 3"/>
</dbReference>
<sequence>MLRLKDNTEREPAITSDQLEEPQAEEAVEELWGSMGQLAISLASHTAASSHAHLHAINNRKRGLTGEHQTVVENHNGKIPGNVLRS</sequence>
<proteinExistence type="predicted"/>
<dbReference type="EMBL" id="CM046390">
    <property type="protein sequence ID" value="KAI8565518.1"/>
    <property type="molecule type" value="Genomic_DNA"/>
</dbReference>
<evidence type="ECO:0000313" key="1">
    <source>
        <dbReference type="EMBL" id="KAI8565518.1"/>
    </source>
</evidence>
<protein>
    <submittedName>
        <fullName evidence="1">Uncharacterized protein</fullName>
    </submittedName>
</protein>